<feature type="domain" description="SGNH hydrolase-type esterase" evidence="1">
    <location>
        <begin position="120"/>
        <end position="235"/>
    </location>
</feature>
<dbReference type="Pfam" id="PF13472">
    <property type="entry name" value="Lipase_GDSL_2"/>
    <property type="match status" value="1"/>
</dbReference>
<sequence>MISLVSVAIALAIVYLPRGGTPQPEQVPQIVPSAIIASVEGTPRPLSDVVALYATPAPTQIPVETLENCLANSAFLGNSLLGSVQRSNLAPECDLFVGTGMNVKTALEKPTDTGTVPMVDELNGHAYDRVFTMFGVNELNWPNAGYIVKRYVPLIEAIRQRQPNAKLYMISILPLTKGYESSTGKDMDDVNELNAQLAALCEQQGVTFIDVTDALVDDEGFLPAEASSDGHHLHSAYAQIFIDEVRRQVLAIETAHTQA</sequence>
<dbReference type="EMBL" id="DVJN01000180">
    <property type="protein sequence ID" value="HIS93135.1"/>
    <property type="molecule type" value="Genomic_DNA"/>
</dbReference>
<evidence type="ECO:0000259" key="1">
    <source>
        <dbReference type="Pfam" id="PF13472"/>
    </source>
</evidence>
<reference evidence="2" key="1">
    <citation type="submission" date="2020-10" db="EMBL/GenBank/DDBJ databases">
        <authorList>
            <person name="Gilroy R."/>
        </authorList>
    </citation>
    <scope>NUCLEOTIDE SEQUENCE</scope>
    <source>
        <strain evidence="2">13766</strain>
    </source>
</reference>
<dbReference type="Proteomes" id="UP000824140">
    <property type="component" value="Unassembled WGS sequence"/>
</dbReference>
<evidence type="ECO:0000313" key="3">
    <source>
        <dbReference type="Proteomes" id="UP000824140"/>
    </source>
</evidence>
<comment type="caution">
    <text evidence="2">The sequence shown here is derived from an EMBL/GenBank/DDBJ whole genome shotgun (WGS) entry which is preliminary data.</text>
</comment>
<dbReference type="AlphaFoldDB" id="A0A9D1G294"/>
<organism evidence="2 3">
    <name type="scientific">Candidatus Alectryocaccomicrobium excrementavium</name>
    <dbReference type="NCBI Taxonomy" id="2840668"/>
    <lineage>
        <taxon>Bacteria</taxon>
        <taxon>Bacillati</taxon>
        <taxon>Bacillota</taxon>
        <taxon>Clostridia</taxon>
        <taxon>Candidatus Alectryocaccomicrobium</taxon>
    </lineage>
</organism>
<reference evidence="2" key="2">
    <citation type="journal article" date="2021" name="PeerJ">
        <title>Extensive microbial diversity within the chicken gut microbiome revealed by metagenomics and culture.</title>
        <authorList>
            <person name="Gilroy R."/>
            <person name="Ravi A."/>
            <person name="Getino M."/>
            <person name="Pursley I."/>
            <person name="Horton D.L."/>
            <person name="Alikhan N.F."/>
            <person name="Baker D."/>
            <person name="Gharbi K."/>
            <person name="Hall N."/>
            <person name="Watson M."/>
            <person name="Adriaenssens E.M."/>
            <person name="Foster-Nyarko E."/>
            <person name="Jarju S."/>
            <person name="Secka A."/>
            <person name="Antonio M."/>
            <person name="Oren A."/>
            <person name="Chaudhuri R.R."/>
            <person name="La Ragione R."/>
            <person name="Hildebrand F."/>
            <person name="Pallen M.J."/>
        </authorList>
    </citation>
    <scope>NUCLEOTIDE SEQUENCE</scope>
    <source>
        <strain evidence="2">13766</strain>
    </source>
</reference>
<proteinExistence type="predicted"/>
<name>A0A9D1G294_9FIRM</name>
<protein>
    <recommendedName>
        <fullName evidence="1">SGNH hydrolase-type esterase domain-containing protein</fullName>
    </recommendedName>
</protein>
<evidence type="ECO:0000313" key="2">
    <source>
        <dbReference type="EMBL" id="HIS93135.1"/>
    </source>
</evidence>
<accession>A0A9D1G294</accession>
<dbReference type="InterPro" id="IPR036514">
    <property type="entry name" value="SGNH_hydro_sf"/>
</dbReference>
<gene>
    <name evidence="2" type="ORF">IAA84_08995</name>
</gene>
<dbReference type="InterPro" id="IPR013830">
    <property type="entry name" value="SGNH_hydro"/>
</dbReference>
<dbReference type="SUPFAM" id="SSF52266">
    <property type="entry name" value="SGNH hydrolase"/>
    <property type="match status" value="1"/>
</dbReference>
<dbReference type="Gene3D" id="3.40.50.1110">
    <property type="entry name" value="SGNH hydrolase"/>
    <property type="match status" value="1"/>
</dbReference>